<dbReference type="PROSITE" id="PS50206">
    <property type="entry name" value="RHODANESE_3"/>
    <property type="match status" value="1"/>
</dbReference>
<dbReference type="InterPro" id="IPR001763">
    <property type="entry name" value="Rhodanese-like_dom"/>
</dbReference>
<dbReference type="EMBL" id="JAGTXO010000006">
    <property type="protein sequence ID" value="KAG8467046.1"/>
    <property type="molecule type" value="Genomic_DNA"/>
</dbReference>
<evidence type="ECO:0000259" key="1">
    <source>
        <dbReference type="PROSITE" id="PS50206"/>
    </source>
</evidence>
<dbReference type="Gene3D" id="3.40.250.10">
    <property type="entry name" value="Rhodanese-like domain"/>
    <property type="match status" value="1"/>
</dbReference>
<gene>
    <name evidence="2" type="ORF">KFE25_000362</name>
</gene>
<dbReference type="InterPro" id="IPR036873">
    <property type="entry name" value="Rhodanese-like_dom_sf"/>
</dbReference>
<dbReference type="CDD" id="cd00158">
    <property type="entry name" value="RHOD"/>
    <property type="match status" value="1"/>
</dbReference>
<proteinExistence type="predicted"/>
<name>A0A8J6CDF6_DIALT</name>
<dbReference type="OMA" id="KEEWDAG"/>
<reference evidence="2" key="1">
    <citation type="submission" date="2021-05" db="EMBL/GenBank/DDBJ databases">
        <title>The genome of the haptophyte Pavlova lutheri (Diacronema luteri, Pavlovales) - a model for lipid biosynthesis in eukaryotic algae.</title>
        <authorList>
            <person name="Hulatt C.J."/>
            <person name="Posewitz M.C."/>
        </authorList>
    </citation>
    <scope>NUCLEOTIDE SEQUENCE</scope>
    <source>
        <strain evidence="2">NIVA-4/92</strain>
    </source>
</reference>
<sequence length="158" mass="16536">MVAITASRAAWMLPVCMSAAAMRHPDVVRRSACLQLGAARRFAVPRRVIVSLAGVGAPYELDAVRRQLAAGDAQLLDVREKEEWDAGHLAGALLVPLSTLPAAQLPPGVSATRTAYVHCKAGGRALRAAACLREMGVQDVVSLQEGYAALLAAGFPPA</sequence>
<dbReference type="OrthoDB" id="566238at2759"/>
<feature type="domain" description="Rhodanese" evidence="1">
    <location>
        <begin position="69"/>
        <end position="158"/>
    </location>
</feature>
<dbReference type="InterPro" id="IPR050229">
    <property type="entry name" value="GlpE_sulfurtransferase"/>
</dbReference>
<accession>A0A8J6CDF6</accession>
<dbReference type="SUPFAM" id="SSF52821">
    <property type="entry name" value="Rhodanese/Cell cycle control phosphatase"/>
    <property type="match status" value="1"/>
</dbReference>
<protein>
    <recommendedName>
        <fullName evidence="1">Rhodanese domain-containing protein</fullName>
    </recommendedName>
</protein>
<keyword evidence="3" id="KW-1185">Reference proteome</keyword>
<comment type="caution">
    <text evidence="2">The sequence shown here is derived from an EMBL/GenBank/DDBJ whole genome shotgun (WGS) entry which is preliminary data.</text>
</comment>
<dbReference type="AlphaFoldDB" id="A0A8J6CDF6"/>
<evidence type="ECO:0000313" key="3">
    <source>
        <dbReference type="Proteomes" id="UP000751190"/>
    </source>
</evidence>
<dbReference type="PANTHER" id="PTHR43031">
    <property type="entry name" value="FAD-DEPENDENT OXIDOREDUCTASE"/>
    <property type="match status" value="1"/>
</dbReference>
<evidence type="ECO:0000313" key="2">
    <source>
        <dbReference type="EMBL" id="KAG8467046.1"/>
    </source>
</evidence>
<dbReference type="Pfam" id="PF00581">
    <property type="entry name" value="Rhodanese"/>
    <property type="match status" value="1"/>
</dbReference>
<organism evidence="2 3">
    <name type="scientific">Diacronema lutheri</name>
    <name type="common">Unicellular marine alga</name>
    <name type="synonym">Monochrysis lutheri</name>
    <dbReference type="NCBI Taxonomy" id="2081491"/>
    <lineage>
        <taxon>Eukaryota</taxon>
        <taxon>Haptista</taxon>
        <taxon>Haptophyta</taxon>
        <taxon>Pavlovophyceae</taxon>
        <taxon>Pavlovales</taxon>
        <taxon>Pavlovaceae</taxon>
        <taxon>Diacronema</taxon>
    </lineage>
</organism>
<dbReference type="Proteomes" id="UP000751190">
    <property type="component" value="Unassembled WGS sequence"/>
</dbReference>
<dbReference type="SMART" id="SM00450">
    <property type="entry name" value="RHOD"/>
    <property type="match status" value="1"/>
</dbReference>
<dbReference type="PANTHER" id="PTHR43031:SF1">
    <property type="entry name" value="PYRIDINE NUCLEOTIDE-DISULPHIDE OXIDOREDUCTASE"/>
    <property type="match status" value="1"/>
</dbReference>